<dbReference type="Proteomes" id="UP000759537">
    <property type="component" value="Unassembled WGS sequence"/>
</dbReference>
<name>A0A9P5MSX5_9AGAM</name>
<evidence type="ECO:0000313" key="2">
    <source>
        <dbReference type="Proteomes" id="UP000759537"/>
    </source>
</evidence>
<dbReference type="AlphaFoldDB" id="A0A9P5MSX5"/>
<dbReference type="EMBL" id="WHVB01000012">
    <property type="protein sequence ID" value="KAF8477970.1"/>
    <property type="molecule type" value="Genomic_DNA"/>
</dbReference>
<gene>
    <name evidence="1" type="ORF">DFH94DRAFT_75317</name>
</gene>
<dbReference type="OrthoDB" id="272139at2759"/>
<proteinExistence type="predicted"/>
<keyword evidence="2" id="KW-1185">Reference proteome</keyword>
<sequence>MFFSGSGAAGPPVLCLSLWQIWRDAASCKCGPCPSPHTSIPRIRGPVTGAYYSCADERARRSLWLCALGVSPSRSTYPWCARQRVQTEVRVLGFANTLCQLWTRFLTPARQPCAKICLALFAHLELVDAVRDTRALHASFAVDPRAHSHVYSKACPCQKLHMRP</sequence>
<protein>
    <submittedName>
        <fullName evidence="1">Uncharacterized protein</fullName>
    </submittedName>
</protein>
<reference evidence="1" key="2">
    <citation type="journal article" date="2020" name="Nat. Commun.">
        <title>Large-scale genome sequencing of mycorrhizal fungi provides insights into the early evolution of symbiotic traits.</title>
        <authorList>
            <person name="Miyauchi S."/>
            <person name="Kiss E."/>
            <person name="Kuo A."/>
            <person name="Drula E."/>
            <person name="Kohler A."/>
            <person name="Sanchez-Garcia M."/>
            <person name="Morin E."/>
            <person name="Andreopoulos B."/>
            <person name="Barry K.W."/>
            <person name="Bonito G."/>
            <person name="Buee M."/>
            <person name="Carver A."/>
            <person name="Chen C."/>
            <person name="Cichocki N."/>
            <person name="Clum A."/>
            <person name="Culley D."/>
            <person name="Crous P.W."/>
            <person name="Fauchery L."/>
            <person name="Girlanda M."/>
            <person name="Hayes R.D."/>
            <person name="Keri Z."/>
            <person name="LaButti K."/>
            <person name="Lipzen A."/>
            <person name="Lombard V."/>
            <person name="Magnuson J."/>
            <person name="Maillard F."/>
            <person name="Murat C."/>
            <person name="Nolan M."/>
            <person name="Ohm R.A."/>
            <person name="Pangilinan J."/>
            <person name="Pereira M.F."/>
            <person name="Perotto S."/>
            <person name="Peter M."/>
            <person name="Pfister S."/>
            <person name="Riley R."/>
            <person name="Sitrit Y."/>
            <person name="Stielow J.B."/>
            <person name="Szollosi G."/>
            <person name="Zifcakova L."/>
            <person name="Stursova M."/>
            <person name="Spatafora J.W."/>
            <person name="Tedersoo L."/>
            <person name="Vaario L.M."/>
            <person name="Yamada A."/>
            <person name="Yan M."/>
            <person name="Wang P."/>
            <person name="Xu J."/>
            <person name="Bruns T."/>
            <person name="Baldrian P."/>
            <person name="Vilgalys R."/>
            <person name="Dunand C."/>
            <person name="Henrissat B."/>
            <person name="Grigoriev I.V."/>
            <person name="Hibbett D."/>
            <person name="Nagy L.G."/>
            <person name="Martin F.M."/>
        </authorList>
    </citation>
    <scope>NUCLEOTIDE SEQUENCE</scope>
    <source>
        <strain evidence="1">Prilba</strain>
    </source>
</reference>
<reference evidence="1" key="1">
    <citation type="submission" date="2019-10" db="EMBL/GenBank/DDBJ databases">
        <authorList>
            <consortium name="DOE Joint Genome Institute"/>
            <person name="Kuo A."/>
            <person name="Miyauchi S."/>
            <person name="Kiss E."/>
            <person name="Drula E."/>
            <person name="Kohler A."/>
            <person name="Sanchez-Garcia M."/>
            <person name="Andreopoulos B."/>
            <person name="Barry K.W."/>
            <person name="Bonito G."/>
            <person name="Buee M."/>
            <person name="Carver A."/>
            <person name="Chen C."/>
            <person name="Cichocki N."/>
            <person name="Clum A."/>
            <person name="Culley D."/>
            <person name="Crous P.W."/>
            <person name="Fauchery L."/>
            <person name="Girlanda M."/>
            <person name="Hayes R."/>
            <person name="Keri Z."/>
            <person name="LaButti K."/>
            <person name="Lipzen A."/>
            <person name="Lombard V."/>
            <person name="Magnuson J."/>
            <person name="Maillard F."/>
            <person name="Morin E."/>
            <person name="Murat C."/>
            <person name="Nolan M."/>
            <person name="Ohm R."/>
            <person name="Pangilinan J."/>
            <person name="Pereira M."/>
            <person name="Perotto S."/>
            <person name="Peter M."/>
            <person name="Riley R."/>
            <person name="Sitrit Y."/>
            <person name="Stielow B."/>
            <person name="Szollosi G."/>
            <person name="Zifcakova L."/>
            <person name="Stursova M."/>
            <person name="Spatafora J.W."/>
            <person name="Tedersoo L."/>
            <person name="Vaario L.-M."/>
            <person name="Yamada A."/>
            <person name="Yan M."/>
            <person name="Wang P."/>
            <person name="Xu J."/>
            <person name="Bruns T."/>
            <person name="Baldrian P."/>
            <person name="Vilgalys R."/>
            <person name="Henrissat B."/>
            <person name="Grigoriev I.V."/>
            <person name="Hibbett D."/>
            <person name="Nagy L.G."/>
            <person name="Martin F.M."/>
        </authorList>
    </citation>
    <scope>NUCLEOTIDE SEQUENCE</scope>
    <source>
        <strain evidence="1">Prilba</strain>
    </source>
</reference>
<comment type="caution">
    <text evidence="1">The sequence shown here is derived from an EMBL/GenBank/DDBJ whole genome shotgun (WGS) entry which is preliminary data.</text>
</comment>
<organism evidence="1 2">
    <name type="scientific">Russula ochroleuca</name>
    <dbReference type="NCBI Taxonomy" id="152965"/>
    <lineage>
        <taxon>Eukaryota</taxon>
        <taxon>Fungi</taxon>
        <taxon>Dikarya</taxon>
        <taxon>Basidiomycota</taxon>
        <taxon>Agaricomycotina</taxon>
        <taxon>Agaricomycetes</taxon>
        <taxon>Russulales</taxon>
        <taxon>Russulaceae</taxon>
        <taxon>Russula</taxon>
    </lineage>
</organism>
<accession>A0A9P5MSX5</accession>
<evidence type="ECO:0000313" key="1">
    <source>
        <dbReference type="EMBL" id="KAF8477970.1"/>
    </source>
</evidence>